<dbReference type="STRING" id="504805.SAMN05421505_10810"/>
<reference evidence="1 2" key="1">
    <citation type="submission" date="2016-10" db="EMBL/GenBank/DDBJ databases">
        <authorList>
            <person name="de Groot N.N."/>
        </authorList>
    </citation>
    <scope>NUCLEOTIDE SEQUENCE [LARGE SCALE GENOMIC DNA]</scope>
    <source>
        <strain evidence="1 2">CPCC 201354</strain>
    </source>
</reference>
<keyword evidence="2" id="KW-1185">Reference proteome</keyword>
<name>A0A1G7X2H8_9ACTN</name>
<evidence type="ECO:0000313" key="1">
    <source>
        <dbReference type="EMBL" id="SDG78394.1"/>
    </source>
</evidence>
<protein>
    <submittedName>
        <fullName evidence="1">Uncharacterized protein</fullName>
    </submittedName>
</protein>
<proteinExistence type="predicted"/>
<dbReference type="EMBL" id="FNCN01000008">
    <property type="protein sequence ID" value="SDG78394.1"/>
    <property type="molecule type" value="Genomic_DNA"/>
</dbReference>
<gene>
    <name evidence="1" type="ORF">SAMN05421505_10810</name>
</gene>
<accession>A0A1G7X2H8</accession>
<evidence type="ECO:0000313" key="2">
    <source>
        <dbReference type="Proteomes" id="UP000198923"/>
    </source>
</evidence>
<dbReference type="Proteomes" id="UP000198923">
    <property type="component" value="Unassembled WGS sequence"/>
</dbReference>
<organism evidence="1 2">
    <name type="scientific">Sinosporangium album</name>
    <dbReference type="NCBI Taxonomy" id="504805"/>
    <lineage>
        <taxon>Bacteria</taxon>
        <taxon>Bacillati</taxon>
        <taxon>Actinomycetota</taxon>
        <taxon>Actinomycetes</taxon>
        <taxon>Streptosporangiales</taxon>
        <taxon>Streptosporangiaceae</taxon>
        <taxon>Sinosporangium</taxon>
    </lineage>
</organism>
<sequence length="50" mass="5062">MLDPAETADDPVHDITEVLTSMCVHPVRAAGGGTNRATRAAAVVSGEAAE</sequence>
<dbReference type="AlphaFoldDB" id="A0A1G7X2H8"/>